<dbReference type="AlphaFoldDB" id="A0A9Q0AQH1"/>
<reference evidence="1" key="1">
    <citation type="submission" date="2021-03" db="EMBL/GenBank/DDBJ databases">
        <title>Revisited historic fungal species revealed as producer of novel bioactive compounds through whole genome sequencing and comparative genomics.</title>
        <authorList>
            <person name="Vignolle G.A."/>
            <person name="Hochenegger N."/>
            <person name="Mach R.L."/>
            <person name="Mach-Aigner A.R."/>
            <person name="Javad Rahimi M."/>
            <person name="Salim K.A."/>
            <person name="Chan C.M."/>
            <person name="Lim L.B.L."/>
            <person name="Cai F."/>
            <person name="Druzhinina I.S."/>
            <person name="U'Ren J.M."/>
            <person name="Derntl C."/>
        </authorList>
    </citation>
    <scope>NUCLEOTIDE SEQUENCE</scope>
    <source>
        <strain evidence="1">TUCIM 5799</strain>
    </source>
</reference>
<sequence length="140" mass="16616">MFFSLVSAGVSGAKLVVTRDDEDDDTGSAFEAYQLESRGWRSTRTTWGRQARHSTCTRSFQWSRTSCPVNNYIDVYLLNFYLLRCKRIDDGRGYEYYYFDYLGDAVNDSTHNKHFCRLLYDRFSASFHSDDVFYEFFQYH</sequence>
<dbReference type="Proteomes" id="UP000829685">
    <property type="component" value="Unassembled WGS sequence"/>
</dbReference>
<gene>
    <name evidence="1" type="ORF">JX265_006282</name>
</gene>
<evidence type="ECO:0000313" key="1">
    <source>
        <dbReference type="EMBL" id="KAI1870112.1"/>
    </source>
</evidence>
<proteinExistence type="predicted"/>
<organism evidence="1 2">
    <name type="scientific">Neoarthrinium moseri</name>
    <dbReference type="NCBI Taxonomy" id="1658444"/>
    <lineage>
        <taxon>Eukaryota</taxon>
        <taxon>Fungi</taxon>
        <taxon>Dikarya</taxon>
        <taxon>Ascomycota</taxon>
        <taxon>Pezizomycotina</taxon>
        <taxon>Sordariomycetes</taxon>
        <taxon>Xylariomycetidae</taxon>
        <taxon>Amphisphaeriales</taxon>
        <taxon>Apiosporaceae</taxon>
        <taxon>Neoarthrinium</taxon>
    </lineage>
</organism>
<keyword evidence="2" id="KW-1185">Reference proteome</keyword>
<protein>
    <submittedName>
        <fullName evidence="1">Uncharacterized protein</fullName>
    </submittedName>
</protein>
<accession>A0A9Q0AQH1</accession>
<evidence type="ECO:0000313" key="2">
    <source>
        <dbReference type="Proteomes" id="UP000829685"/>
    </source>
</evidence>
<dbReference type="EMBL" id="JAFIMR010000014">
    <property type="protein sequence ID" value="KAI1870112.1"/>
    <property type="molecule type" value="Genomic_DNA"/>
</dbReference>
<name>A0A9Q0AQH1_9PEZI</name>
<comment type="caution">
    <text evidence="1">The sequence shown here is derived from an EMBL/GenBank/DDBJ whole genome shotgun (WGS) entry which is preliminary data.</text>
</comment>